<evidence type="ECO:0000313" key="6">
    <source>
        <dbReference type="EMBL" id="AGZ44157.1"/>
    </source>
</evidence>
<dbReference type="InterPro" id="IPR008778">
    <property type="entry name" value="Pirin_C_dom"/>
</dbReference>
<dbReference type="Gene3D" id="2.60.120.10">
    <property type="entry name" value="Jelly Rolls"/>
    <property type="match status" value="2"/>
</dbReference>
<feature type="compositionally biased region" description="Basic residues" evidence="3">
    <location>
        <begin position="17"/>
        <end position="27"/>
    </location>
</feature>
<evidence type="ECO:0000259" key="5">
    <source>
        <dbReference type="Pfam" id="PF05726"/>
    </source>
</evidence>
<sequence length="332" mass="36681">MTAPSSSDGKTTDPSRRHPVNRSHRPVRNLNSTGRRNNMMHTVQQRTIDRVDDRLHLGPDQQVDDKALLFTPKSPQLTDPFLVLVDDLFSSPGFEWHPHRGLETVTVVLDGVLEHGDNIGHVGTLSTGDVQWMTAGRGVIHRELAFRNERAHILQLWVNLPAEQKMVDNRYQDLLAAQRPVIEADGTRIDLISGRAGGHTGPAQNHWPITGATLTLEPNRTLRHTLPAHDRAFFTVLSGTVTIAGRTLTTGQTGWSDPLPGGGPETSTIALRTGDTDQRAVVLAFSGQPMRQPVVFGGPFVMNTQAEIVQAHRDFRSGRFGAVPRQARLQYR</sequence>
<feature type="domain" description="Pirin C-terminal" evidence="5">
    <location>
        <begin position="213"/>
        <end position="321"/>
    </location>
</feature>
<dbReference type="InterPro" id="IPR014710">
    <property type="entry name" value="RmlC-like_jellyroll"/>
</dbReference>
<evidence type="ECO:0000313" key="7">
    <source>
        <dbReference type="Proteomes" id="UP000017746"/>
    </source>
</evidence>
<dbReference type="InterPro" id="IPR003829">
    <property type="entry name" value="Pirin_N_dom"/>
</dbReference>
<dbReference type="CDD" id="cd02909">
    <property type="entry name" value="cupin_pirin_N"/>
    <property type="match status" value="1"/>
</dbReference>
<protein>
    <submittedName>
        <fullName evidence="6">Pirin domain-containing protein</fullName>
    </submittedName>
</protein>
<feature type="region of interest" description="Disordered" evidence="3">
    <location>
        <begin position="1"/>
        <end position="37"/>
    </location>
</feature>
<dbReference type="SUPFAM" id="SSF51182">
    <property type="entry name" value="RmlC-like cupins"/>
    <property type="match status" value="1"/>
</dbReference>
<name>U5W569_9ACTN</name>
<dbReference type="EMBL" id="CP006272">
    <property type="protein sequence ID" value="AGZ44157.1"/>
    <property type="molecule type" value="Genomic_DNA"/>
</dbReference>
<organism evidence="6 7">
    <name type="scientific">Actinoplanes friuliensis DSM 7358</name>
    <dbReference type="NCBI Taxonomy" id="1246995"/>
    <lineage>
        <taxon>Bacteria</taxon>
        <taxon>Bacillati</taxon>
        <taxon>Actinomycetota</taxon>
        <taxon>Actinomycetes</taxon>
        <taxon>Micromonosporales</taxon>
        <taxon>Micromonosporaceae</taxon>
        <taxon>Actinoplanes</taxon>
    </lineage>
</organism>
<proteinExistence type="inferred from homology"/>
<keyword evidence="7" id="KW-1185">Reference proteome</keyword>
<dbReference type="KEGG" id="afs:AFR_29480"/>
<dbReference type="Pfam" id="PF05726">
    <property type="entry name" value="Pirin_C"/>
    <property type="match status" value="1"/>
</dbReference>
<reference evidence="6 7" key="1">
    <citation type="journal article" date="2014" name="J. Biotechnol.">
        <title>Complete genome sequence of the actinobacterium Actinoplanes friuliensis HAG 010964, producer of the lipopeptide antibiotic friulimycin.</title>
        <authorList>
            <person name="Ruckert C."/>
            <person name="Szczepanowski R."/>
            <person name="Albersmeier A."/>
            <person name="Goesmann A."/>
            <person name="Fischer N."/>
            <person name="Steinkamper A."/>
            <person name="Puhler A."/>
            <person name="Biener R."/>
            <person name="Schwartz D."/>
            <person name="Kalinowski J."/>
        </authorList>
    </citation>
    <scope>NUCLEOTIDE SEQUENCE [LARGE SCALE GENOMIC DNA]</scope>
    <source>
        <strain evidence="6 7">DSM 7358</strain>
    </source>
</reference>
<feature type="domain" description="Pirin N-terminal" evidence="4">
    <location>
        <begin position="86"/>
        <end position="158"/>
    </location>
</feature>
<dbReference type="InterPro" id="IPR012093">
    <property type="entry name" value="Pirin"/>
</dbReference>
<evidence type="ECO:0000256" key="2">
    <source>
        <dbReference type="RuleBase" id="RU003457"/>
    </source>
</evidence>
<dbReference type="eggNOG" id="COG1741">
    <property type="taxonomic scope" value="Bacteria"/>
</dbReference>
<comment type="similarity">
    <text evidence="1 2">Belongs to the pirin family.</text>
</comment>
<accession>U5W569</accession>
<dbReference type="CDD" id="cd02247">
    <property type="entry name" value="cupin_pirin_C"/>
    <property type="match status" value="1"/>
</dbReference>
<dbReference type="Pfam" id="PF02678">
    <property type="entry name" value="Pirin"/>
    <property type="match status" value="1"/>
</dbReference>
<evidence type="ECO:0000256" key="1">
    <source>
        <dbReference type="ARBA" id="ARBA00008416"/>
    </source>
</evidence>
<dbReference type="STRING" id="1246995.AFR_29480"/>
<dbReference type="RefSeq" id="WP_023560494.1">
    <property type="nucleotide sequence ID" value="NC_022657.1"/>
</dbReference>
<gene>
    <name evidence="6" type="ORF">AFR_29480</name>
</gene>
<evidence type="ECO:0000259" key="4">
    <source>
        <dbReference type="Pfam" id="PF02678"/>
    </source>
</evidence>
<dbReference type="InterPro" id="IPR011051">
    <property type="entry name" value="RmlC_Cupin_sf"/>
</dbReference>
<dbReference type="AlphaFoldDB" id="U5W569"/>
<dbReference type="PATRIC" id="fig|1246995.3.peg.5975"/>
<evidence type="ECO:0000256" key="3">
    <source>
        <dbReference type="SAM" id="MobiDB-lite"/>
    </source>
</evidence>
<dbReference type="HOGENOM" id="CLU_045717_5_2_11"/>
<dbReference type="PANTHER" id="PTHR13903">
    <property type="entry name" value="PIRIN-RELATED"/>
    <property type="match status" value="1"/>
</dbReference>
<dbReference type="PANTHER" id="PTHR13903:SF8">
    <property type="entry name" value="PIRIN"/>
    <property type="match status" value="1"/>
</dbReference>
<dbReference type="Proteomes" id="UP000017746">
    <property type="component" value="Chromosome"/>
</dbReference>